<evidence type="ECO:0000313" key="4">
    <source>
        <dbReference type="Proteomes" id="UP001378592"/>
    </source>
</evidence>
<gene>
    <name evidence="3" type="ORF">R5R35_005645</name>
</gene>
<dbReference type="InterPro" id="IPR036249">
    <property type="entry name" value="Thioredoxin-like_sf"/>
</dbReference>
<evidence type="ECO:0000259" key="2">
    <source>
        <dbReference type="Pfam" id="PF02114"/>
    </source>
</evidence>
<dbReference type="GO" id="GO:0006457">
    <property type="term" value="P:protein folding"/>
    <property type="evidence" value="ECO:0007669"/>
    <property type="project" value="TreeGrafter"/>
</dbReference>
<dbReference type="PANTHER" id="PTHR45809:SF3">
    <property type="entry name" value="VIRAL IAP-ASSOCIATED FACTOR HOMOLOG"/>
    <property type="match status" value="1"/>
</dbReference>
<evidence type="ECO:0000256" key="1">
    <source>
        <dbReference type="ARBA" id="ARBA00009686"/>
    </source>
</evidence>
<dbReference type="AlphaFoldDB" id="A0AAN9VD42"/>
<dbReference type="Proteomes" id="UP001378592">
    <property type="component" value="Unassembled WGS sequence"/>
</dbReference>
<sequence length="244" mass="27931">MDYGISNEFDPNADTEWNDILRSKGIIPPKEKEISEEDVINVLEQTIDEKTQCNAKKLEVLSLDELDELEDEEDEKVILEYRRKRIAEMKAEAAKARYGDVREISAEDYVLHVNKAGEGVWVILHLYKQGIPLCTLLNQHLSLLAAKFPATKFLKSISTTCIPNYPDSNLPTIFVYFEGDLKRQFVGPHEFRGMNITVDELEWILGQVGAVKTTLQEDPRPKVKDVLFSKLKSNDDDLSDDNDW</sequence>
<accession>A0AAN9VD42</accession>
<name>A0AAN9VD42_9ORTH</name>
<dbReference type="CDD" id="cd02988">
    <property type="entry name" value="Phd_like_VIAF"/>
    <property type="match status" value="1"/>
</dbReference>
<feature type="domain" description="Phosducin" evidence="2">
    <location>
        <begin position="56"/>
        <end position="209"/>
    </location>
</feature>
<dbReference type="InterPro" id="IPR024253">
    <property type="entry name" value="Phosducin_thioredoxin-like_dom"/>
</dbReference>
<proteinExistence type="inferred from homology"/>
<reference evidence="3 4" key="1">
    <citation type="submission" date="2024-03" db="EMBL/GenBank/DDBJ databases">
        <title>The genome assembly and annotation of the cricket Gryllus longicercus Weissman &amp; Gray.</title>
        <authorList>
            <person name="Szrajer S."/>
            <person name="Gray D."/>
            <person name="Ylla G."/>
        </authorList>
    </citation>
    <scope>NUCLEOTIDE SEQUENCE [LARGE SCALE GENOMIC DNA]</scope>
    <source>
        <strain evidence="3">DAG 2021-001</strain>
        <tissue evidence="3">Whole body minus gut</tissue>
    </source>
</reference>
<dbReference type="SUPFAM" id="SSF52833">
    <property type="entry name" value="Thioredoxin-like"/>
    <property type="match status" value="1"/>
</dbReference>
<keyword evidence="4" id="KW-1185">Reference proteome</keyword>
<comment type="similarity">
    <text evidence="1">Belongs to the phosducin family.</text>
</comment>
<dbReference type="GO" id="GO:0005737">
    <property type="term" value="C:cytoplasm"/>
    <property type="evidence" value="ECO:0007669"/>
    <property type="project" value="TreeGrafter"/>
</dbReference>
<evidence type="ECO:0000313" key="3">
    <source>
        <dbReference type="EMBL" id="KAK7862609.1"/>
    </source>
</evidence>
<dbReference type="EMBL" id="JAZDUA010000268">
    <property type="protein sequence ID" value="KAK7862609.1"/>
    <property type="molecule type" value="Genomic_DNA"/>
</dbReference>
<comment type="caution">
    <text evidence="3">The sequence shown here is derived from an EMBL/GenBank/DDBJ whole genome shotgun (WGS) entry which is preliminary data.</text>
</comment>
<organism evidence="3 4">
    <name type="scientific">Gryllus longicercus</name>
    <dbReference type="NCBI Taxonomy" id="2509291"/>
    <lineage>
        <taxon>Eukaryota</taxon>
        <taxon>Metazoa</taxon>
        <taxon>Ecdysozoa</taxon>
        <taxon>Arthropoda</taxon>
        <taxon>Hexapoda</taxon>
        <taxon>Insecta</taxon>
        <taxon>Pterygota</taxon>
        <taxon>Neoptera</taxon>
        <taxon>Polyneoptera</taxon>
        <taxon>Orthoptera</taxon>
        <taxon>Ensifera</taxon>
        <taxon>Gryllidea</taxon>
        <taxon>Grylloidea</taxon>
        <taxon>Gryllidae</taxon>
        <taxon>Gryllinae</taxon>
        <taxon>Gryllus</taxon>
    </lineage>
</organism>
<dbReference type="InterPro" id="IPR051498">
    <property type="entry name" value="Phosducin-like_chap/apop_reg"/>
</dbReference>
<dbReference type="Pfam" id="PF02114">
    <property type="entry name" value="Phosducin"/>
    <property type="match status" value="1"/>
</dbReference>
<dbReference type="PANTHER" id="PTHR45809">
    <property type="entry name" value="VIRAL IAP-ASSOCIATED FACTOR HOMOLOG"/>
    <property type="match status" value="1"/>
</dbReference>
<protein>
    <recommendedName>
        <fullName evidence="2">Phosducin domain-containing protein</fullName>
    </recommendedName>
</protein>
<dbReference type="Gene3D" id="3.40.30.10">
    <property type="entry name" value="Glutaredoxin"/>
    <property type="match status" value="1"/>
</dbReference>